<accession>A0A9D2ERW4</accession>
<keyword evidence="2" id="KW-0378">Hydrolase</keyword>
<evidence type="ECO:0000259" key="4">
    <source>
        <dbReference type="SMART" id="SM00642"/>
    </source>
</evidence>
<dbReference type="AlphaFoldDB" id="A0A9D2ERW4"/>
<dbReference type="CDD" id="cd11333">
    <property type="entry name" value="AmyAc_SI_OligoGlu_DGase"/>
    <property type="match status" value="1"/>
</dbReference>
<dbReference type="EMBL" id="DXBP01000049">
    <property type="protein sequence ID" value="HIZ42355.1"/>
    <property type="molecule type" value="Genomic_DNA"/>
</dbReference>
<gene>
    <name evidence="5" type="ORF">H9811_07310</name>
</gene>
<dbReference type="Pfam" id="PF23915">
    <property type="entry name" value="SusG_C"/>
    <property type="match status" value="1"/>
</dbReference>
<name>A0A9D2ERW4_9FIRM</name>
<dbReference type="InterPro" id="IPR013780">
    <property type="entry name" value="Glyco_hydro_b"/>
</dbReference>
<dbReference type="FunFam" id="3.20.20.80:FF:000064">
    <property type="entry name" value="Oligo-1,6-glucosidase"/>
    <property type="match status" value="1"/>
</dbReference>
<dbReference type="SMART" id="SM00642">
    <property type="entry name" value="Aamy"/>
    <property type="match status" value="1"/>
</dbReference>
<dbReference type="GO" id="GO:0004556">
    <property type="term" value="F:alpha-amylase activity"/>
    <property type="evidence" value="ECO:0007669"/>
    <property type="project" value="TreeGrafter"/>
</dbReference>
<dbReference type="PANTHER" id="PTHR10357:SF179">
    <property type="entry name" value="NEUTRAL AND BASIC AMINO ACID TRANSPORT PROTEIN RBAT"/>
    <property type="match status" value="1"/>
</dbReference>
<dbReference type="InterPro" id="IPR006047">
    <property type="entry name" value="GH13_cat_dom"/>
</dbReference>
<dbReference type="InterPro" id="IPR045857">
    <property type="entry name" value="O16G_dom_2"/>
</dbReference>
<dbReference type="InterPro" id="IPR017853">
    <property type="entry name" value="GH"/>
</dbReference>
<dbReference type="Gene3D" id="3.90.400.10">
    <property type="entry name" value="Oligo-1,6-glucosidase, Domain 2"/>
    <property type="match status" value="1"/>
</dbReference>
<feature type="domain" description="Glycosyl hydrolase family 13 catalytic" evidence="4">
    <location>
        <begin position="17"/>
        <end position="424"/>
    </location>
</feature>
<dbReference type="SUPFAM" id="SSF51445">
    <property type="entry name" value="(Trans)glycosidases"/>
    <property type="match status" value="1"/>
</dbReference>
<sequence length="562" mass="64270">MLNKTQPNWWRRAVAYQVYPKSFQDTTGSGTGDLQGIIRRLDYLAELGIDVIWLSPVFASPQVDNGYDISDYRAIDPRFGTMEDMDELIAKAKERGIGIVMDLVVNHCSDEHEWFQKACQDPDGRYGRFFYIEDWDGEHLPCNWRSAFGGSVWEPLPGHPDKIYLHTFHKKQPDLNWENPELREEIYKMVNWWLDKGLAGFRIDAIINIKKVLPYRDYPADRSDGMCSISTMNYHAKGIGQFLGEMADRCFTPHHAFTAGEVFYVNDEDLPEFIGDNGYFSSMFDFNETVCNASDKGWYDQKPITPEQYKACCFESQKKVAGFDGFLSNIIENHDEPRGVSRYIPKGECTVRGKKMLGGLNFLLRGLPFIYQGQELGMENLAVNSIDEVDDISARDEYQVALNAGLTEQQAMDAVNMFSRDNARTPFQWDTTENAGFTTGKPWLHVNPNYKEINLEAQRNDPDSVYQFYRTLIQLRKKSELEDAIIYGETVPYRVEQKNLMAYLRKGEKNTVLVMGNFQPEAQTVPLPGAVKQVLLNNCDTAAIADGAVTLEGYQLLVLWME</sequence>
<dbReference type="PANTHER" id="PTHR10357">
    <property type="entry name" value="ALPHA-AMYLASE FAMILY MEMBER"/>
    <property type="match status" value="1"/>
</dbReference>
<dbReference type="Pfam" id="PF00128">
    <property type="entry name" value="Alpha-amylase"/>
    <property type="match status" value="1"/>
</dbReference>
<evidence type="ECO:0000256" key="3">
    <source>
        <dbReference type="ARBA" id="ARBA00023295"/>
    </source>
</evidence>
<evidence type="ECO:0000256" key="2">
    <source>
        <dbReference type="ARBA" id="ARBA00022801"/>
    </source>
</evidence>
<reference evidence="5" key="2">
    <citation type="submission" date="2021-04" db="EMBL/GenBank/DDBJ databases">
        <authorList>
            <person name="Gilroy R."/>
        </authorList>
    </citation>
    <scope>NUCLEOTIDE SEQUENCE</scope>
    <source>
        <strain evidence="5">ChiSxjej1B13-11774</strain>
    </source>
</reference>
<evidence type="ECO:0000313" key="6">
    <source>
        <dbReference type="Proteomes" id="UP000824048"/>
    </source>
</evidence>
<protein>
    <submittedName>
        <fullName evidence="5">Alpha-glucosidase</fullName>
    </submittedName>
</protein>
<evidence type="ECO:0000313" key="5">
    <source>
        <dbReference type="EMBL" id="HIZ42355.1"/>
    </source>
</evidence>
<keyword evidence="3" id="KW-0326">Glycosidase</keyword>
<dbReference type="Proteomes" id="UP000824048">
    <property type="component" value="Unassembled WGS sequence"/>
</dbReference>
<comment type="caution">
    <text evidence="5">The sequence shown here is derived from an EMBL/GenBank/DDBJ whole genome shotgun (WGS) entry which is preliminary data.</text>
</comment>
<dbReference type="Gene3D" id="2.60.40.1180">
    <property type="entry name" value="Golgi alpha-mannosidase II"/>
    <property type="match status" value="1"/>
</dbReference>
<dbReference type="SUPFAM" id="SSF51011">
    <property type="entry name" value="Glycosyl hydrolase domain"/>
    <property type="match status" value="1"/>
</dbReference>
<proteinExistence type="inferred from homology"/>
<dbReference type="Gene3D" id="3.20.20.80">
    <property type="entry name" value="Glycosidases"/>
    <property type="match status" value="1"/>
</dbReference>
<organism evidence="5 6">
    <name type="scientific">Candidatus Gemmiger excrementigallinarum</name>
    <dbReference type="NCBI Taxonomy" id="2838609"/>
    <lineage>
        <taxon>Bacteria</taxon>
        <taxon>Bacillati</taxon>
        <taxon>Bacillota</taxon>
        <taxon>Clostridia</taxon>
        <taxon>Eubacteriales</taxon>
        <taxon>Gemmiger</taxon>
    </lineage>
</organism>
<dbReference type="InterPro" id="IPR056300">
    <property type="entry name" value="SusG-like_C"/>
</dbReference>
<dbReference type="GO" id="GO:0009313">
    <property type="term" value="P:oligosaccharide catabolic process"/>
    <property type="evidence" value="ECO:0007669"/>
    <property type="project" value="TreeGrafter"/>
</dbReference>
<comment type="similarity">
    <text evidence="1">Belongs to the glycosyl hydrolase 13 family.</text>
</comment>
<evidence type="ECO:0000256" key="1">
    <source>
        <dbReference type="ARBA" id="ARBA00008061"/>
    </source>
</evidence>
<reference evidence="5" key="1">
    <citation type="journal article" date="2021" name="PeerJ">
        <title>Extensive microbial diversity within the chicken gut microbiome revealed by metagenomics and culture.</title>
        <authorList>
            <person name="Gilroy R."/>
            <person name="Ravi A."/>
            <person name="Getino M."/>
            <person name="Pursley I."/>
            <person name="Horton D.L."/>
            <person name="Alikhan N.F."/>
            <person name="Baker D."/>
            <person name="Gharbi K."/>
            <person name="Hall N."/>
            <person name="Watson M."/>
            <person name="Adriaenssens E.M."/>
            <person name="Foster-Nyarko E."/>
            <person name="Jarju S."/>
            <person name="Secka A."/>
            <person name="Antonio M."/>
            <person name="Oren A."/>
            <person name="Chaudhuri R.R."/>
            <person name="La Ragione R."/>
            <person name="Hildebrand F."/>
            <person name="Pallen M.J."/>
        </authorList>
    </citation>
    <scope>NUCLEOTIDE SEQUENCE</scope>
    <source>
        <strain evidence="5">ChiSxjej1B13-11774</strain>
    </source>
</reference>